<dbReference type="OrthoDB" id="19329at2759"/>
<feature type="domain" description="C2H2-type" evidence="3">
    <location>
        <begin position="6"/>
        <end position="37"/>
    </location>
</feature>
<proteinExistence type="predicted"/>
<evidence type="ECO:0000259" key="3">
    <source>
        <dbReference type="PROSITE" id="PS50157"/>
    </source>
</evidence>
<dbReference type="PROSITE" id="PS50157">
    <property type="entry name" value="ZINC_FINGER_C2H2_2"/>
    <property type="match status" value="1"/>
</dbReference>
<name>A0A2G5HAK7_CERBT</name>
<organism evidence="4 6">
    <name type="scientific">Cercospora beticola</name>
    <name type="common">Sugarbeet leaf spot fungus</name>
    <dbReference type="NCBI Taxonomy" id="122368"/>
    <lineage>
        <taxon>Eukaryota</taxon>
        <taxon>Fungi</taxon>
        <taxon>Dikarya</taxon>
        <taxon>Ascomycota</taxon>
        <taxon>Pezizomycotina</taxon>
        <taxon>Dothideomycetes</taxon>
        <taxon>Dothideomycetidae</taxon>
        <taxon>Mycosphaerellales</taxon>
        <taxon>Mycosphaerellaceae</taxon>
        <taxon>Cercospora</taxon>
    </lineage>
</organism>
<dbReference type="PANTHER" id="PTHR13182:SF8">
    <property type="entry name" value="CYTOPLASMIC 60S SUBUNIT BIOGENESIS FACTOR ZNF622"/>
    <property type="match status" value="1"/>
</dbReference>
<feature type="compositionally biased region" description="Basic and acidic residues" evidence="2">
    <location>
        <begin position="340"/>
        <end position="350"/>
    </location>
</feature>
<dbReference type="PANTHER" id="PTHR13182">
    <property type="entry name" value="ZINC FINGER PROTEIN 622"/>
    <property type="match status" value="1"/>
</dbReference>
<dbReference type="GO" id="GO:0042273">
    <property type="term" value="P:ribosomal large subunit biogenesis"/>
    <property type="evidence" value="ECO:0007669"/>
    <property type="project" value="TreeGrafter"/>
</dbReference>
<dbReference type="Proteomes" id="UP000230605">
    <property type="component" value="Chromosome 5"/>
</dbReference>
<dbReference type="PROSITE" id="PS00028">
    <property type="entry name" value="ZINC_FINGER_C2H2_1"/>
    <property type="match status" value="2"/>
</dbReference>
<keyword evidence="7" id="KW-1185">Reference proteome</keyword>
<accession>A0A2G5HAK7</accession>
<dbReference type="InterPro" id="IPR013087">
    <property type="entry name" value="Znf_C2H2_type"/>
</dbReference>
<dbReference type="SUPFAM" id="SSF57667">
    <property type="entry name" value="beta-beta-alpha zinc fingers"/>
    <property type="match status" value="1"/>
</dbReference>
<sequence>MEANTLLCSTCATSFDSSMERREHMRSTWHVHNVKRRVDALPSVPLEFYQNEVVEPSHHSEEADSSSSARSGASAVETLAPSASTLPAEATTQSSSGSDATTDDADEDESDCLFCNKRFDNLQENLDHMHQAHSFSVPNADDLATDMDTFITYLTLVIETYHSCLYCGNEKHSKEAVQAHMLDKGHCQLDLSKDSEYLDFWNVESEVATHFNSAHAIPSTVDDFRLASGQIISNRHAGRGSVLNFPKRHSNPESCALALIPASSHRLSTSYSDLTPSSASDHKRRALARRDELGVVGLSDLQKRALAVTQRKAKTSEDRANNKARWVLENTGNKVKQKHFKPDTPGRKNG</sequence>
<dbReference type="EMBL" id="LKMD01000108">
    <property type="protein sequence ID" value="PIA89262.1"/>
    <property type="molecule type" value="Genomic_DNA"/>
</dbReference>
<protein>
    <submittedName>
        <fullName evidence="4">Zinc finger protein</fullName>
    </submittedName>
</protein>
<dbReference type="InterPro" id="IPR036236">
    <property type="entry name" value="Znf_C2H2_sf"/>
</dbReference>
<feature type="compositionally biased region" description="Polar residues" evidence="2">
    <location>
        <begin position="81"/>
        <end position="93"/>
    </location>
</feature>
<dbReference type="GO" id="GO:0008270">
    <property type="term" value="F:zinc ion binding"/>
    <property type="evidence" value="ECO:0007669"/>
    <property type="project" value="UniProtKB-KW"/>
</dbReference>
<dbReference type="Pfam" id="PF12756">
    <property type="entry name" value="zf-C2H2_2"/>
    <property type="match status" value="1"/>
</dbReference>
<keyword evidence="1" id="KW-0479">Metal-binding</keyword>
<gene>
    <name evidence="4" type="ORF">CB0940_06729</name>
    <name evidence="5" type="ORF">RHO25_007273</name>
</gene>
<dbReference type="InterPro" id="IPR041661">
    <property type="entry name" value="ZN622/Rei1/Reh1_Znf-C2H2"/>
</dbReference>
<dbReference type="AlphaFoldDB" id="A0A2G5HAK7"/>
<feature type="region of interest" description="Disordered" evidence="2">
    <location>
        <begin position="312"/>
        <end position="350"/>
    </location>
</feature>
<keyword evidence="1" id="KW-0862">Zinc</keyword>
<dbReference type="GO" id="GO:0030687">
    <property type="term" value="C:preribosome, large subunit precursor"/>
    <property type="evidence" value="ECO:0007669"/>
    <property type="project" value="TreeGrafter"/>
</dbReference>
<evidence type="ECO:0000313" key="4">
    <source>
        <dbReference type="EMBL" id="PIA89262.1"/>
    </source>
</evidence>
<evidence type="ECO:0000256" key="2">
    <source>
        <dbReference type="SAM" id="MobiDB-lite"/>
    </source>
</evidence>
<evidence type="ECO:0000256" key="1">
    <source>
        <dbReference type="PROSITE-ProRule" id="PRU00042"/>
    </source>
</evidence>
<evidence type="ECO:0000313" key="6">
    <source>
        <dbReference type="Proteomes" id="UP000230605"/>
    </source>
</evidence>
<dbReference type="Proteomes" id="UP001302367">
    <property type="component" value="Chromosome 5"/>
</dbReference>
<feature type="compositionally biased region" description="Low complexity" evidence="2">
    <location>
        <begin position="65"/>
        <end position="77"/>
    </location>
</feature>
<evidence type="ECO:0000313" key="5">
    <source>
        <dbReference type="EMBL" id="WPB02637.1"/>
    </source>
</evidence>
<dbReference type="EMBL" id="CP134188">
    <property type="protein sequence ID" value="WPB02637.1"/>
    <property type="molecule type" value="Genomic_DNA"/>
</dbReference>
<evidence type="ECO:0000313" key="7">
    <source>
        <dbReference type="Proteomes" id="UP001302367"/>
    </source>
</evidence>
<dbReference type="SMART" id="SM00355">
    <property type="entry name" value="ZnF_C2H2"/>
    <property type="match status" value="3"/>
</dbReference>
<feature type="region of interest" description="Disordered" evidence="2">
    <location>
        <begin position="54"/>
        <end position="105"/>
    </location>
</feature>
<dbReference type="InterPro" id="IPR040025">
    <property type="entry name" value="Znf622/Rei1/Reh1"/>
</dbReference>
<reference evidence="4 6" key="1">
    <citation type="submission" date="2015-10" db="EMBL/GenBank/DDBJ databases">
        <title>The cercosporin biosynthetic gene cluster was horizontally transferred to several fungal lineages and shown to be expanded in Cercospora beticola based on microsynteny with recipient genomes.</title>
        <authorList>
            <person name="De Jonge R."/>
            <person name="Ebert M.K."/>
            <person name="Suttle J.C."/>
            <person name="Jurick Ii W.M."/>
            <person name="Secor G.A."/>
            <person name="Thomma B.P."/>
            <person name="Van De Peer Y."/>
            <person name="Bolton M.D."/>
        </authorList>
    </citation>
    <scope>NUCLEOTIDE SEQUENCE [LARGE SCALE GENOMIC DNA]</scope>
    <source>
        <strain evidence="4 6">09-40</strain>
    </source>
</reference>
<keyword evidence="1" id="KW-0863">Zinc-finger</keyword>
<reference evidence="5 7" key="2">
    <citation type="submission" date="2023-09" db="EMBL/GenBank/DDBJ databases">
        <title>Complete-Gapless Cercospora beticola genome.</title>
        <authorList>
            <person name="Wyatt N.A."/>
            <person name="Spanner R.E."/>
            <person name="Bolton M.D."/>
        </authorList>
    </citation>
    <scope>NUCLEOTIDE SEQUENCE [LARGE SCALE GENOMIC DNA]</scope>
    <source>
        <strain evidence="5">Cb09-40</strain>
    </source>
</reference>